<dbReference type="InterPro" id="IPR013815">
    <property type="entry name" value="ATP_grasp_subdomain_1"/>
</dbReference>
<dbReference type="GO" id="GO:0046872">
    <property type="term" value="F:metal ion binding"/>
    <property type="evidence" value="ECO:0007669"/>
    <property type="project" value="InterPro"/>
</dbReference>
<keyword evidence="2 4" id="KW-0547">Nucleotide-binding</keyword>
<sequence length="658" mass="73286">MSCTIVVEGEGSKNQARFQYEWKEEGVTINDSQNTCWRSLSVVLRSTSDSTGFSWPKNVEDSRLSIEIASNERHQIKSEDFGSPAAFRFVLDSLIAADHENGTVVTLIVPQSRAYIVRSDIIPLRLVDCPVVKIVRSFSEPHQLFEGGPVRLDSKSFPAAFAAAAGGLILQQSRGITIESLLRSLNVELSNRLSFPWLSTQVPKRKTLAVVEGGRYGPDNGGTGESIYAAAHALGIDMVVLDDAGHWLTDPRYAHWTKAFIPIDLPDQPDEKFPGQVIEALRAYDGPIDGIMTFYDCFKSSIAEVATRLSLPTASPEAYATATNKYKTSVFEGRKSYQASSVEEASKAVQEGDLEFPLIIKPCNGYLSEGVFRAENLPQMLADIQVINTERHGMEFVIEKYCDGPEVDANFVLCDGEVIFFEASDDFPKSADANGDGKFKSFIELANVLPSKLPKQEVATIRDSLHQSLLRMNLRDGFFHLEARMDNSALEYATQNNVLDLFERETPAKRAPAVWLIEINPRPPAIQVSQAVEHTYGIDYFGLSLLFAIDDKHRVRQLSHPFAQGAQYWCEIIFIPVEKGGVYQSGDVCAELFERRPDLAQSVSKCFCFLKKGAKVADPYEEGIGSWVAYFNVFSRESRLHVLEIAEEVKKEVRFSIV</sequence>
<dbReference type="Pfam" id="PF18130">
    <property type="entry name" value="ATPgrasp_N"/>
    <property type="match status" value="1"/>
</dbReference>
<evidence type="ECO:0000256" key="2">
    <source>
        <dbReference type="ARBA" id="ARBA00022741"/>
    </source>
</evidence>
<dbReference type="InterPro" id="IPR011761">
    <property type="entry name" value="ATP-grasp"/>
</dbReference>
<dbReference type="SUPFAM" id="SSF56059">
    <property type="entry name" value="Glutathione synthetase ATP-binding domain-like"/>
    <property type="match status" value="1"/>
</dbReference>
<evidence type="ECO:0000256" key="4">
    <source>
        <dbReference type="PROSITE-ProRule" id="PRU00409"/>
    </source>
</evidence>
<name>A0A9P4JI18_9PLEO</name>
<dbReference type="Gene3D" id="3.30.1490.20">
    <property type="entry name" value="ATP-grasp fold, A domain"/>
    <property type="match status" value="1"/>
</dbReference>
<gene>
    <name evidence="6" type="ORF">GQ43DRAFT_464704</name>
</gene>
<dbReference type="Proteomes" id="UP000799536">
    <property type="component" value="Unassembled WGS sequence"/>
</dbReference>
<proteinExistence type="predicted"/>
<protein>
    <recommendedName>
        <fullName evidence="5">ATP-grasp domain-containing protein</fullName>
    </recommendedName>
</protein>
<keyword evidence="1" id="KW-0436">Ligase</keyword>
<dbReference type="Gene3D" id="3.40.50.20">
    <property type="match status" value="1"/>
</dbReference>
<dbReference type="Pfam" id="PF13535">
    <property type="entry name" value="ATP-grasp_4"/>
    <property type="match status" value="1"/>
</dbReference>
<evidence type="ECO:0000313" key="7">
    <source>
        <dbReference type="Proteomes" id="UP000799536"/>
    </source>
</evidence>
<evidence type="ECO:0000256" key="1">
    <source>
        <dbReference type="ARBA" id="ARBA00022598"/>
    </source>
</evidence>
<feature type="domain" description="ATP-grasp" evidence="5">
    <location>
        <begin position="323"/>
        <end position="549"/>
    </location>
</feature>
<dbReference type="PROSITE" id="PS50975">
    <property type="entry name" value="ATP_GRASP"/>
    <property type="match status" value="1"/>
</dbReference>
<dbReference type="PANTHER" id="PTHR43585:SF2">
    <property type="entry name" value="ATP-GRASP ENZYME FSQD"/>
    <property type="match status" value="1"/>
</dbReference>
<dbReference type="Gene3D" id="3.30.470.20">
    <property type="entry name" value="ATP-grasp fold, B domain"/>
    <property type="match status" value="1"/>
</dbReference>
<dbReference type="GO" id="GO:0005524">
    <property type="term" value="F:ATP binding"/>
    <property type="evidence" value="ECO:0007669"/>
    <property type="project" value="UniProtKB-UniRule"/>
</dbReference>
<evidence type="ECO:0000259" key="5">
    <source>
        <dbReference type="PROSITE" id="PS50975"/>
    </source>
</evidence>
<dbReference type="AlphaFoldDB" id="A0A9P4JI18"/>
<dbReference type="InterPro" id="IPR052032">
    <property type="entry name" value="ATP-dep_AA_Ligase"/>
</dbReference>
<dbReference type="EMBL" id="ML994067">
    <property type="protein sequence ID" value="KAF2199585.1"/>
    <property type="molecule type" value="Genomic_DNA"/>
</dbReference>
<dbReference type="InterPro" id="IPR041472">
    <property type="entry name" value="BL00235/CARNS1_N"/>
</dbReference>
<keyword evidence="3 4" id="KW-0067">ATP-binding</keyword>
<evidence type="ECO:0000313" key="6">
    <source>
        <dbReference type="EMBL" id="KAF2199585.1"/>
    </source>
</evidence>
<keyword evidence="7" id="KW-1185">Reference proteome</keyword>
<comment type="caution">
    <text evidence="6">The sequence shown here is derived from an EMBL/GenBank/DDBJ whole genome shotgun (WGS) entry which is preliminary data.</text>
</comment>
<dbReference type="PANTHER" id="PTHR43585">
    <property type="entry name" value="FUMIPYRROLE BIOSYNTHESIS PROTEIN C"/>
    <property type="match status" value="1"/>
</dbReference>
<accession>A0A9P4JI18</accession>
<reference evidence="6" key="1">
    <citation type="journal article" date="2020" name="Stud. Mycol.">
        <title>101 Dothideomycetes genomes: a test case for predicting lifestyles and emergence of pathogens.</title>
        <authorList>
            <person name="Haridas S."/>
            <person name="Albert R."/>
            <person name="Binder M."/>
            <person name="Bloem J."/>
            <person name="Labutti K."/>
            <person name="Salamov A."/>
            <person name="Andreopoulos B."/>
            <person name="Baker S."/>
            <person name="Barry K."/>
            <person name="Bills G."/>
            <person name="Bluhm B."/>
            <person name="Cannon C."/>
            <person name="Castanera R."/>
            <person name="Culley D."/>
            <person name="Daum C."/>
            <person name="Ezra D."/>
            <person name="Gonzalez J."/>
            <person name="Henrissat B."/>
            <person name="Kuo A."/>
            <person name="Liang C."/>
            <person name="Lipzen A."/>
            <person name="Lutzoni F."/>
            <person name="Magnuson J."/>
            <person name="Mondo S."/>
            <person name="Nolan M."/>
            <person name="Ohm R."/>
            <person name="Pangilinan J."/>
            <person name="Park H.-J."/>
            <person name="Ramirez L."/>
            <person name="Alfaro M."/>
            <person name="Sun H."/>
            <person name="Tritt A."/>
            <person name="Yoshinaga Y."/>
            <person name="Zwiers L.-H."/>
            <person name="Turgeon B."/>
            <person name="Goodwin S."/>
            <person name="Spatafora J."/>
            <person name="Crous P."/>
            <person name="Grigoriev I."/>
        </authorList>
    </citation>
    <scope>NUCLEOTIDE SEQUENCE</scope>
    <source>
        <strain evidence="6">ATCC 74209</strain>
    </source>
</reference>
<organism evidence="6 7">
    <name type="scientific">Delitschia confertaspora ATCC 74209</name>
    <dbReference type="NCBI Taxonomy" id="1513339"/>
    <lineage>
        <taxon>Eukaryota</taxon>
        <taxon>Fungi</taxon>
        <taxon>Dikarya</taxon>
        <taxon>Ascomycota</taxon>
        <taxon>Pezizomycotina</taxon>
        <taxon>Dothideomycetes</taxon>
        <taxon>Pleosporomycetidae</taxon>
        <taxon>Pleosporales</taxon>
        <taxon>Delitschiaceae</taxon>
        <taxon>Delitschia</taxon>
    </lineage>
</organism>
<dbReference type="GO" id="GO:0016874">
    <property type="term" value="F:ligase activity"/>
    <property type="evidence" value="ECO:0007669"/>
    <property type="project" value="UniProtKB-KW"/>
</dbReference>
<dbReference type="OrthoDB" id="434648at2759"/>
<evidence type="ECO:0000256" key="3">
    <source>
        <dbReference type="ARBA" id="ARBA00022840"/>
    </source>
</evidence>